<keyword evidence="7" id="KW-1185">Reference proteome</keyword>
<dbReference type="InterPro" id="IPR001845">
    <property type="entry name" value="HTH_ArsR_DNA-bd_dom"/>
</dbReference>
<dbReference type="InterPro" id="IPR011991">
    <property type="entry name" value="ArsR-like_HTH"/>
</dbReference>
<dbReference type="PROSITE" id="PS51078">
    <property type="entry name" value="ICLR_ED"/>
    <property type="match status" value="1"/>
</dbReference>
<dbReference type="InterPro" id="IPR036390">
    <property type="entry name" value="WH_DNA-bd_sf"/>
</dbReference>
<evidence type="ECO:0000256" key="3">
    <source>
        <dbReference type="ARBA" id="ARBA00023163"/>
    </source>
</evidence>
<accession>A0A255G368</accession>
<dbReference type="InterPro" id="IPR036388">
    <property type="entry name" value="WH-like_DNA-bd_sf"/>
</dbReference>
<dbReference type="OrthoDB" id="8479143at2"/>
<evidence type="ECO:0000256" key="1">
    <source>
        <dbReference type="ARBA" id="ARBA00023015"/>
    </source>
</evidence>
<name>A0A255G368_9ACTN</name>
<dbReference type="InterPro" id="IPR029016">
    <property type="entry name" value="GAF-like_dom_sf"/>
</dbReference>
<organism evidence="6 7">
    <name type="scientific">Enemella evansiae</name>
    <dbReference type="NCBI Taxonomy" id="2016499"/>
    <lineage>
        <taxon>Bacteria</taxon>
        <taxon>Bacillati</taxon>
        <taxon>Actinomycetota</taxon>
        <taxon>Actinomycetes</taxon>
        <taxon>Propionibacteriales</taxon>
        <taxon>Propionibacteriaceae</taxon>
        <taxon>Enemella</taxon>
    </lineage>
</organism>
<evidence type="ECO:0000256" key="2">
    <source>
        <dbReference type="ARBA" id="ARBA00023125"/>
    </source>
</evidence>
<dbReference type="Gene3D" id="3.30.450.40">
    <property type="match status" value="1"/>
</dbReference>
<gene>
    <name evidence="6" type="ORF">CGZ94_19150</name>
</gene>
<evidence type="ECO:0000313" key="6">
    <source>
        <dbReference type="EMBL" id="OYO08643.1"/>
    </source>
</evidence>
<dbReference type="Proteomes" id="UP000215896">
    <property type="component" value="Unassembled WGS sequence"/>
</dbReference>
<dbReference type="PANTHER" id="PTHR30136:SF24">
    <property type="entry name" value="HTH-TYPE TRANSCRIPTIONAL REPRESSOR ALLR"/>
    <property type="match status" value="1"/>
</dbReference>
<dbReference type="PANTHER" id="PTHR30136">
    <property type="entry name" value="HELIX-TURN-HELIX TRANSCRIPTIONAL REGULATOR, ICLR FAMILY"/>
    <property type="match status" value="1"/>
</dbReference>
<dbReference type="GO" id="GO:0003700">
    <property type="term" value="F:DNA-binding transcription factor activity"/>
    <property type="evidence" value="ECO:0007669"/>
    <property type="project" value="InterPro"/>
</dbReference>
<evidence type="ECO:0000259" key="4">
    <source>
        <dbReference type="PROSITE" id="PS51077"/>
    </source>
</evidence>
<dbReference type="Gene3D" id="1.10.10.10">
    <property type="entry name" value="Winged helix-like DNA-binding domain superfamily/Winged helix DNA-binding domain"/>
    <property type="match status" value="1"/>
</dbReference>
<dbReference type="InterPro" id="IPR005471">
    <property type="entry name" value="Tscrpt_reg_IclR_N"/>
</dbReference>
<keyword evidence="1" id="KW-0805">Transcription regulation</keyword>
<dbReference type="InterPro" id="IPR014757">
    <property type="entry name" value="Tscrpt_reg_IclR_C"/>
</dbReference>
<feature type="domain" description="HTH iclR-type" evidence="4">
    <location>
        <begin position="5"/>
        <end position="64"/>
    </location>
</feature>
<dbReference type="SUPFAM" id="SSF55781">
    <property type="entry name" value="GAF domain-like"/>
    <property type="match status" value="1"/>
</dbReference>
<dbReference type="GO" id="GO:0045892">
    <property type="term" value="P:negative regulation of DNA-templated transcription"/>
    <property type="evidence" value="ECO:0007669"/>
    <property type="project" value="TreeGrafter"/>
</dbReference>
<keyword evidence="3" id="KW-0804">Transcription</keyword>
<comment type="caution">
    <text evidence="6">The sequence shown here is derived from an EMBL/GenBank/DDBJ whole genome shotgun (WGS) entry which is preliminary data.</text>
</comment>
<dbReference type="CDD" id="cd00090">
    <property type="entry name" value="HTH_ARSR"/>
    <property type="match status" value="1"/>
</dbReference>
<sequence>MTGNPRAADRTVSVLSALARLKSATAGELAEQTRIPSSALYRHLARLRDADLVSVHRNRYYAGSATVALAESYRREHLDRSRVNAVLRDLADHTGELAAYLVPNDLVLLCVAAAEGPGVVRCSYSPGNSAPLLRGASARAALAWLPADRVEDVLTRQGLDEHQRAAFGDQLASVRNRGYAVSLSEVDPDVWGVSHPIVSSDGVLSGVLSTMAPRFRVRNQGSSLVRATAAAAATLHAAGSAQPANTVPAC</sequence>
<dbReference type="PROSITE" id="PS51077">
    <property type="entry name" value="HTH_ICLR"/>
    <property type="match status" value="1"/>
</dbReference>
<proteinExistence type="predicted"/>
<dbReference type="AlphaFoldDB" id="A0A255G368"/>
<dbReference type="GO" id="GO:0003677">
    <property type="term" value="F:DNA binding"/>
    <property type="evidence" value="ECO:0007669"/>
    <property type="project" value="UniProtKB-KW"/>
</dbReference>
<protein>
    <submittedName>
        <fullName evidence="6">Transcriptional regulator</fullName>
    </submittedName>
</protein>
<evidence type="ECO:0000313" key="7">
    <source>
        <dbReference type="Proteomes" id="UP000215896"/>
    </source>
</evidence>
<dbReference type="SMART" id="SM00346">
    <property type="entry name" value="HTH_ICLR"/>
    <property type="match status" value="1"/>
</dbReference>
<evidence type="ECO:0000259" key="5">
    <source>
        <dbReference type="PROSITE" id="PS51078"/>
    </source>
</evidence>
<feature type="domain" description="IclR-ED" evidence="5">
    <location>
        <begin position="65"/>
        <end position="241"/>
    </location>
</feature>
<dbReference type="EMBL" id="NMVO01000018">
    <property type="protein sequence ID" value="OYO08643.1"/>
    <property type="molecule type" value="Genomic_DNA"/>
</dbReference>
<dbReference type="InterPro" id="IPR050707">
    <property type="entry name" value="HTH_MetabolicPath_Reg"/>
</dbReference>
<dbReference type="Pfam" id="PF12840">
    <property type="entry name" value="HTH_20"/>
    <property type="match status" value="1"/>
</dbReference>
<dbReference type="RefSeq" id="WP_094406832.1">
    <property type="nucleotide sequence ID" value="NZ_NMVO01000018.1"/>
</dbReference>
<dbReference type="SUPFAM" id="SSF46785">
    <property type="entry name" value="Winged helix' DNA-binding domain"/>
    <property type="match status" value="1"/>
</dbReference>
<reference evidence="6 7" key="1">
    <citation type="submission" date="2017-07" db="EMBL/GenBank/DDBJ databases">
        <title>Draft whole genome sequences of clinical Proprionibacteriaceae strains.</title>
        <authorList>
            <person name="Bernier A.-M."/>
            <person name="Bernard K."/>
            <person name="Domingo M.-C."/>
        </authorList>
    </citation>
    <scope>NUCLEOTIDE SEQUENCE [LARGE SCALE GENOMIC DNA]</scope>
    <source>
        <strain evidence="6 7">NML 030167</strain>
    </source>
</reference>
<dbReference type="Pfam" id="PF01614">
    <property type="entry name" value="IclR_C"/>
    <property type="match status" value="1"/>
</dbReference>
<keyword evidence="2" id="KW-0238">DNA-binding</keyword>
<dbReference type="SMART" id="SM00418">
    <property type="entry name" value="HTH_ARSR"/>
    <property type="match status" value="1"/>
</dbReference>